<dbReference type="EMBL" id="CAKLBY020000227">
    <property type="protein sequence ID" value="CAK7937354.1"/>
    <property type="molecule type" value="Genomic_DNA"/>
</dbReference>
<evidence type="ECO:0000256" key="1">
    <source>
        <dbReference type="SAM" id="MobiDB-lite"/>
    </source>
</evidence>
<organism evidence="2 3">
    <name type="scientific">Peronospora matthiolae</name>
    <dbReference type="NCBI Taxonomy" id="2874970"/>
    <lineage>
        <taxon>Eukaryota</taxon>
        <taxon>Sar</taxon>
        <taxon>Stramenopiles</taxon>
        <taxon>Oomycota</taxon>
        <taxon>Peronosporomycetes</taxon>
        <taxon>Peronosporales</taxon>
        <taxon>Peronosporaceae</taxon>
        <taxon>Peronospora</taxon>
    </lineage>
</organism>
<gene>
    <name evidence="2" type="ORF">PM001_LOCUS22504</name>
</gene>
<evidence type="ECO:0000313" key="3">
    <source>
        <dbReference type="Proteomes" id="UP001162060"/>
    </source>
</evidence>
<dbReference type="AlphaFoldDB" id="A0AAV1URD5"/>
<name>A0AAV1URD5_9STRA</name>
<accession>A0AAV1URD5</accession>
<feature type="compositionally biased region" description="Basic and acidic residues" evidence="1">
    <location>
        <begin position="48"/>
        <end position="58"/>
    </location>
</feature>
<proteinExistence type="predicted"/>
<dbReference type="Proteomes" id="UP001162060">
    <property type="component" value="Unassembled WGS sequence"/>
</dbReference>
<sequence>MARCSYTAELLSGIGSRLATDREISGLEDLATPFSSLDELKEAAATRLKLQQDQDKSRQASVEPTSSVSGKPTTPETTIPSAGTSQTPSDVRETAPVPTRKWVTVPIRRGKKLQPRTKTPATRNTVASSFYAGLDEWPEDTDVSLPTGTPTLPVEDTVTPHG</sequence>
<comment type="caution">
    <text evidence="2">The sequence shown here is derived from an EMBL/GenBank/DDBJ whole genome shotgun (WGS) entry which is preliminary data.</text>
</comment>
<protein>
    <submittedName>
        <fullName evidence="2">Uncharacterized protein</fullName>
    </submittedName>
</protein>
<feature type="compositionally biased region" description="Polar residues" evidence="1">
    <location>
        <begin position="59"/>
        <end position="89"/>
    </location>
</feature>
<reference evidence="2" key="1">
    <citation type="submission" date="2024-01" db="EMBL/GenBank/DDBJ databases">
        <authorList>
            <person name="Webb A."/>
        </authorList>
    </citation>
    <scope>NUCLEOTIDE SEQUENCE</scope>
    <source>
        <strain evidence="2">Pm1</strain>
    </source>
</reference>
<feature type="compositionally biased region" description="Polar residues" evidence="1">
    <location>
        <begin position="116"/>
        <end position="128"/>
    </location>
</feature>
<evidence type="ECO:0000313" key="2">
    <source>
        <dbReference type="EMBL" id="CAK7937354.1"/>
    </source>
</evidence>
<feature type="region of interest" description="Disordered" evidence="1">
    <location>
        <begin position="48"/>
        <end position="162"/>
    </location>
</feature>